<comment type="domain">
    <text evidence="5">The PRC barrel domain binds ribosomal protein uS19.</text>
</comment>
<dbReference type="InterPro" id="IPR002676">
    <property type="entry name" value="RimM_N"/>
</dbReference>
<proteinExistence type="inferred from homology"/>
<comment type="similarity">
    <text evidence="5">Belongs to the RimM family.</text>
</comment>
<name>A0ABW4YN17_9BACL</name>
<feature type="domain" description="RimM N-terminal" evidence="6">
    <location>
        <begin position="7"/>
        <end position="89"/>
    </location>
</feature>
<keyword evidence="3 5" id="KW-0698">rRNA processing</keyword>
<evidence type="ECO:0000259" key="7">
    <source>
        <dbReference type="Pfam" id="PF24986"/>
    </source>
</evidence>
<dbReference type="Gene3D" id="2.30.30.240">
    <property type="entry name" value="PRC-barrel domain"/>
    <property type="match status" value="1"/>
</dbReference>
<evidence type="ECO:0000313" key="9">
    <source>
        <dbReference type="Proteomes" id="UP001597362"/>
    </source>
</evidence>
<evidence type="ECO:0000256" key="4">
    <source>
        <dbReference type="ARBA" id="ARBA00023186"/>
    </source>
</evidence>
<protein>
    <recommendedName>
        <fullName evidence="5">Ribosome maturation factor RimM</fullName>
    </recommendedName>
</protein>
<dbReference type="Pfam" id="PF01782">
    <property type="entry name" value="RimM"/>
    <property type="match status" value="1"/>
</dbReference>
<dbReference type="NCBIfam" id="TIGR02273">
    <property type="entry name" value="16S_RimM"/>
    <property type="match status" value="1"/>
</dbReference>
<dbReference type="InterPro" id="IPR011033">
    <property type="entry name" value="PRC_barrel-like_sf"/>
</dbReference>
<dbReference type="EMBL" id="JBHUHO010000032">
    <property type="protein sequence ID" value="MFD2116854.1"/>
    <property type="molecule type" value="Genomic_DNA"/>
</dbReference>
<dbReference type="Proteomes" id="UP001597362">
    <property type="component" value="Unassembled WGS sequence"/>
</dbReference>
<comment type="caution">
    <text evidence="8">The sequence shown here is derived from an EMBL/GenBank/DDBJ whole genome shotgun (WGS) entry which is preliminary data.</text>
</comment>
<comment type="subcellular location">
    <subcellularLocation>
        <location evidence="5">Cytoplasm</location>
    </subcellularLocation>
</comment>
<reference evidence="9" key="1">
    <citation type="journal article" date="2019" name="Int. J. Syst. Evol. Microbiol.">
        <title>The Global Catalogue of Microorganisms (GCM) 10K type strain sequencing project: providing services to taxonomists for standard genome sequencing and annotation.</title>
        <authorList>
            <consortium name="The Broad Institute Genomics Platform"/>
            <consortium name="The Broad Institute Genome Sequencing Center for Infectious Disease"/>
            <person name="Wu L."/>
            <person name="Ma J."/>
        </authorList>
    </citation>
    <scope>NUCLEOTIDE SEQUENCE [LARGE SCALE GENOMIC DNA]</scope>
    <source>
        <strain evidence="9">GH52</strain>
    </source>
</reference>
<evidence type="ECO:0000256" key="5">
    <source>
        <dbReference type="HAMAP-Rule" id="MF_00014"/>
    </source>
</evidence>
<evidence type="ECO:0000256" key="3">
    <source>
        <dbReference type="ARBA" id="ARBA00022552"/>
    </source>
</evidence>
<dbReference type="InterPro" id="IPR009000">
    <property type="entry name" value="Transl_B-barrel_sf"/>
</dbReference>
<dbReference type="InterPro" id="IPR011961">
    <property type="entry name" value="RimM"/>
</dbReference>
<dbReference type="InterPro" id="IPR036976">
    <property type="entry name" value="RimM_N_sf"/>
</dbReference>
<dbReference type="Gene3D" id="2.40.30.60">
    <property type="entry name" value="RimM"/>
    <property type="match status" value="1"/>
</dbReference>
<keyword evidence="1 5" id="KW-0963">Cytoplasm</keyword>
<dbReference type="PANTHER" id="PTHR33692">
    <property type="entry name" value="RIBOSOME MATURATION FACTOR RIMM"/>
    <property type="match status" value="1"/>
</dbReference>
<comment type="function">
    <text evidence="5">An accessory protein needed during the final step in the assembly of 30S ribosomal subunit, possibly for assembly of the head region. Essential for efficient processing of 16S rRNA. May be needed both before and after RbfA during the maturation of 16S rRNA. It has affinity for free ribosomal 30S subunits but not for 70S ribosomes.</text>
</comment>
<keyword evidence="4 5" id="KW-0143">Chaperone</keyword>
<evidence type="ECO:0000256" key="1">
    <source>
        <dbReference type="ARBA" id="ARBA00022490"/>
    </source>
</evidence>
<dbReference type="SUPFAM" id="SSF50346">
    <property type="entry name" value="PRC-barrel domain"/>
    <property type="match status" value="1"/>
</dbReference>
<organism evidence="8 9">
    <name type="scientific">Paenibacillus yanchengensis</name>
    <dbReference type="NCBI Taxonomy" id="2035833"/>
    <lineage>
        <taxon>Bacteria</taxon>
        <taxon>Bacillati</taxon>
        <taxon>Bacillota</taxon>
        <taxon>Bacilli</taxon>
        <taxon>Bacillales</taxon>
        <taxon>Paenibacillaceae</taxon>
        <taxon>Paenibacillus</taxon>
    </lineage>
</organism>
<evidence type="ECO:0000256" key="2">
    <source>
        <dbReference type="ARBA" id="ARBA00022517"/>
    </source>
</evidence>
<evidence type="ECO:0000259" key="6">
    <source>
        <dbReference type="Pfam" id="PF01782"/>
    </source>
</evidence>
<feature type="domain" description="Ribosome maturation factor RimM PRC barrel" evidence="7">
    <location>
        <begin position="104"/>
        <end position="173"/>
    </location>
</feature>
<dbReference type="Pfam" id="PF24986">
    <property type="entry name" value="PRC_RimM"/>
    <property type="match status" value="1"/>
</dbReference>
<dbReference type="InterPro" id="IPR056792">
    <property type="entry name" value="PRC_RimM"/>
</dbReference>
<keyword evidence="2 5" id="KW-0690">Ribosome biogenesis</keyword>
<accession>A0ABW4YN17</accession>
<comment type="subunit">
    <text evidence="5">Binds ribosomal protein uS19.</text>
</comment>
<keyword evidence="9" id="KW-1185">Reference proteome</keyword>
<gene>
    <name evidence="5 8" type="primary">rimM</name>
    <name evidence="8" type="ORF">ACFSJH_14090</name>
</gene>
<dbReference type="SUPFAM" id="SSF50447">
    <property type="entry name" value="Translation proteins"/>
    <property type="match status" value="1"/>
</dbReference>
<dbReference type="HAMAP" id="MF_00014">
    <property type="entry name" value="Ribosome_mat_RimM"/>
    <property type="match status" value="1"/>
</dbReference>
<evidence type="ECO:0000313" key="8">
    <source>
        <dbReference type="EMBL" id="MFD2116854.1"/>
    </source>
</evidence>
<dbReference type="RefSeq" id="WP_377773446.1">
    <property type="nucleotide sequence ID" value="NZ_JBHUHO010000032.1"/>
</dbReference>
<sequence length="174" mass="19304">MSETWYTVGKLVNTHGIRGDVKILSQTDFADLRFAPGSKLTLMNDAETEQIVVTITHAREQKGMYVVHFAGFDNINDVEKYKGWQLKISGADQGELDDGEYYFHQIIGCTVLLESGETLGVISEILTPGANDVWVISNSTMSREDILLPVIDEVVIDVNIAKKEVVVKLMEGLV</sequence>
<dbReference type="PANTHER" id="PTHR33692:SF1">
    <property type="entry name" value="RIBOSOME MATURATION FACTOR RIMM"/>
    <property type="match status" value="1"/>
</dbReference>